<comment type="caution">
    <text evidence="2">The sequence shown here is derived from an EMBL/GenBank/DDBJ whole genome shotgun (WGS) entry which is preliminary data.</text>
</comment>
<dbReference type="RefSeq" id="WP_319974249.1">
    <property type="nucleotide sequence ID" value="NZ_JAXAVU010000004.1"/>
</dbReference>
<dbReference type="Pfam" id="PF02985">
    <property type="entry name" value="HEAT"/>
    <property type="match status" value="1"/>
</dbReference>
<dbReference type="EMBL" id="JAXAVU010000004">
    <property type="protein sequence ID" value="MDX8141936.1"/>
    <property type="molecule type" value="Genomic_DNA"/>
</dbReference>
<evidence type="ECO:0000313" key="2">
    <source>
        <dbReference type="EMBL" id="MDX8141936.1"/>
    </source>
</evidence>
<keyword evidence="3" id="KW-1185">Reference proteome</keyword>
<keyword evidence="1" id="KW-0677">Repeat</keyword>
<dbReference type="InterPro" id="IPR000357">
    <property type="entry name" value="HEAT"/>
</dbReference>
<organism evidence="2 3">
    <name type="scientific">Lentzea sokolovensis</name>
    <dbReference type="NCBI Taxonomy" id="3095429"/>
    <lineage>
        <taxon>Bacteria</taxon>
        <taxon>Bacillati</taxon>
        <taxon>Actinomycetota</taxon>
        <taxon>Actinomycetes</taxon>
        <taxon>Pseudonocardiales</taxon>
        <taxon>Pseudonocardiaceae</taxon>
        <taxon>Lentzea</taxon>
    </lineage>
</organism>
<protein>
    <submittedName>
        <fullName evidence="2">HEAT repeat domain-containing protein</fullName>
    </submittedName>
</protein>
<dbReference type="InterPro" id="IPR021133">
    <property type="entry name" value="HEAT_type_2"/>
</dbReference>
<dbReference type="Gene3D" id="1.25.10.10">
    <property type="entry name" value="Leucine-rich Repeat Variant"/>
    <property type="match status" value="2"/>
</dbReference>
<dbReference type="InterPro" id="IPR011989">
    <property type="entry name" value="ARM-like"/>
</dbReference>
<sequence>MSQDLSPMVDNVPWVSLQHHYGSAEDIPALLLASATDPDAFGELHNKVYHQGGGILSAAPPVLPVLVLWAHDPGFALRDAAIRFIGDLAQTARKADPEYVNAAWPTAWQEALPRLLDLLSDPDPVVRRAAASPLGQAADQVAHVLPALLARWHEELDEAARLKYVLAAAQLLRDTSGEWPVEVIDWLSSLRENENPALRFAGAMAARHCGLGGRDPRHVDEAASYLSTADLAVWHDVWSVGRRVVGRLLWWTNDFLDDDRDGRTRLAATLLGSADADRRTNALTTAAAVMERWRSPVTTLLPLVANRLSDPDSRQRRSAASILASAGRAAAPWTAQLLDACEDEPAVALPALQALVKIGAPEAVGLVADLLDAPGHTLSRSAGCNGPSLSNLLKLLRPAAAQLLPGVRRRLTSSSMLVEQRDLLLVLANWGPDARDAFAEITSFIGTEAEDWALDALIALDSEEAREAALPAVVAAKDVPVSTRAAVRRWKVTGEPGELLVHLQADDPNLRQHAEVLAQLGPAAARLADRVRDRTALHRGWALVELQYALWRMTGDPEDGLSFATATRLAISSDGVFGRYCIRAVGNLVSLGTLAAPAVSVLRPLLTTDVRPTRGIPDDDLLCETVREVLAAAGSVSPCHRSPSSTPPN</sequence>
<dbReference type="PROSITE" id="PS50077">
    <property type="entry name" value="HEAT_REPEAT"/>
    <property type="match status" value="1"/>
</dbReference>
<name>A0ABU4UR84_9PSEU</name>
<proteinExistence type="predicted"/>
<dbReference type="Proteomes" id="UP001285352">
    <property type="component" value="Unassembled WGS sequence"/>
</dbReference>
<gene>
    <name evidence="2" type="ORF">SK854_07440</name>
</gene>
<dbReference type="InterPro" id="IPR016024">
    <property type="entry name" value="ARM-type_fold"/>
</dbReference>
<evidence type="ECO:0000256" key="1">
    <source>
        <dbReference type="ARBA" id="ARBA00022737"/>
    </source>
</evidence>
<reference evidence="2 3" key="1">
    <citation type="submission" date="2023-11" db="EMBL/GenBank/DDBJ databases">
        <title>Lentzea sokolovensis, sp. nov., Lentzea kristufkii, sp. nov., and Lentzea miocenensis, sp. nov., rare actinobacteria from Sokolov Coal Basin, Miocene lacustrine sediment, Czech Republic.</title>
        <authorList>
            <person name="Lara A."/>
            <person name="Kotroba L."/>
            <person name="Nouioui I."/>
            <person name="Neumann-Schaal M."/>
            <person name="Mast Y."/>
            <person name="Chronakova A."/>
        </authorList>
    </citation>
    <scope>NUCLEOTIDE SEQUENCE [LARGE SCALE GENOMIC DNA]</scope>
    <source>
        <strain evidence="2 3">BCCO 10_0061</strain>
    </source>
</reference>
<dbReference type="SUPFAM" id="SSF48371">
    <property type="entry name" value="ARM repeat"/>
    <property type="match status" value="1"/>
</dbReference>
<accession>A0ABU4UR84</accession>
<evidence type="ECO:0000313" key="3">
    <source>
        <dbReference type="Proteomes" id="UP001285352"/>
    </source>
</evidence>